<comment type="caution">
    <text evidence="1">The sequence shown here is derived from an EMBL/GenBank/DDBJ whole genome shotgun (WGS) entry which is preliminary data.</text>
</comment>
<accession>A0ABV0UHP4</accession>
<sequence>MMRYPPDDPGDTTHLQTYRHTPIQARITPHRLLDTSLPAVLHPMSSRRCDFSVCWNVIVCVIDPQKGRQEQVEFCIAARDNGDEQVPRN</sequence>
<proteinExistence type="predicted"/>
<dbReference type="Proteomes" id="UP001482620">
    <property type="component" value="Unassembled WGS sequence"/>
</dbReference>
<name>A0ABV0UHP4_9TELE</name>
<reference evidence="1 2" key="1">
    <citation type="submission" date="2021-06" db="EMBL/GenBank/DDBJ databases">
        <authorList>
            <person name="Palmer J.M."/>
        </authorList>
    </citation>
    <scope>NUCLEOTIDE SEQUENCE [LARGE SCALE GENOMIC DNA]</scope>
    <source>
        <strain evidence="2">if_2019</strain>
        <tissue evidence="1">Muscle</tissue>
    </source>
</reference>
<gene>
    <name evidence="1" type="ORF">ILYODFUR_020592</name>
</gene>
<organism evidence="1 2">
    <name type="scientific">Ilyodon furcidens</name>
    <name type="common">goldbreast splitfin</name>
    <dbReference type="NCBI Taxonomy" id="33524"/>
    <lineage>
        <taxon>Eukaryota</taxon>
        <taxon>Metazoa</taxon>
        <taxon>Chordata</taxon>
        <taxon>Craniata</taxon>
        <taxon>Vertebrata</taxon>
        <taxon>Euteleostomi</taxon>
        <taxon>Actinopterygii</taxon>
        <taxon>Neopterygii</taxon>
        <taxon>Teleostei</taxon>
        <taxon>Neoteleostei</taxon>
        <taxon>Acanthomorphata</taxon>
        <taxon>Ovalentaria</taxon>
        <taxon>Atherinomorphae</taxon>
        <taxon>Cyprinodontiformes</taxon>
        <taxon>Goodeidae</taxon>
        <taxon>Ilyodon</taxon>
    </lineage>
</organism>
<dbReference type="EMBL" id="JAHRIQ010071646">
    <property type="protein sequence ID" value="MEQ2244770.1"/>
    <property type="molecule type" value="Genomic_DNA"/>
</dbReference>
<protein>
    <submittedName>
        <fullName evidence="1">Uncharacterized protein</fullName>
    </submittedName>
</protein>
<evidence type="ECO:0000313" key="1">
    <source>
        <dbReference type="EMBL" id="MEQ2244770.1"/>
    </source>
</evidence>
<evidence type="ECO:0000313" key="2">
    <source>
        <dbReference type="Proteomes" id="UP001482620"/>
    </source>
</evidence>
<keyword evidence="2" id="KW-1185">Reference proteome</keyword>